<evidence type="ECO:0000313" key="8">
    <source>
        <dbReference type="Proteomes" id="UP000326354"/>
    </source>
</evidence>
<dbReference type="GO" id="GO:0004674">
    <property type="term" value="F:protein serine/threonine kinase activity"/>
    <property type="evidence" value="ECO:0007669"/>
    <property type="project" value="TreeGrafter"/>
</dbReference>
<evidence type="ECO:0000256" key="3">
    <source>
        <dbReference type="ARBA" id="ARBA00022777"/>
    </source>
</evidence>
<dbReference type="Pfam" id="PF00069">
    <property type="entry name" value="Pkinase"/>
    <property type="match status" value="1"/>
</dbReference>
<dbReference type="GO" id="GO:0005524">
    <property type="term" value="F:ATP binding"/>
    <property type="evidence" value="ECO:0007669"/>
    <property type="project" value="UniProtKB-KW"/>
</dbReference>
<evidence type="ECO:0000256" key="4">
    <source>
        <dbReference type="ARBA" id="ARBA00022840"/>
    </source>
</evidence>
<evidence type="ECO:0000256" key="2">
    <source>
        <dbReference type="ARBA" id="ARBA00022741"/>
    </source>
</evidence>
<dbReference type="PANTHER" id="PTHR43289:SF6">
    <property type="entry name" value="SERINE_THREONINE-PROTEIN KINASE NEKL-3"/>
    <property type="match status" value="1"/>
</dbReference>
<evidence type="ECO:0000256" key="1">
    <source>
        <dbReference type="ARBA" id="ARBA00022679"/>
    </source>
</evidence>
<keyword evidence="5" id="KW-0812">Transmembrane</keyword>
<dbReference type="InterPro" id="IPR000719">
    <property type="entry name" value="Prot_kinase_dom"/>
</dbReference>
<dbReference type="PROSITE" id="PS50011">
    <property type="entry name" value="PROTEIN_KINASE_DOM"/>
    <property type="match status" value="1"/>
</dbReference>
<dbReference type="EMBL" id="AP019860">
    <property type="protein sequence ID" value="BBM86276.1"/>
    <property type="molecule type" value="Genomic_DNA"/>
</dbReference>
<dbReference type="SUPFAM" id="SSF48371">
    <property type="entry name" value="ARM repeat"/>
    <property type="match status" value="1"/>
</dbReference>
<feature type="transmembrane region" description="Helical" evidence="5">
    <location>
        <begin position="531"/>
        <end position="552"/>
    </location>
</feature>
<dbReference type="Proteomes" id="UP000326354">
    <property type="component" value="Chromosome"/>
</dbReference>
<proteinExistence type="predicted"/>
<keyword evidence="1" id="KW-0808">Transferase</keyword>
<name>A0A5S9IRH6_UABAM</name>
<dbReference type="SMART" id="SM00220">
    <property type="entry name" value="S_TKc"/>
    <property type="match status" value="1"/>
</dbReference>
<keyword evidence="8" id="KW-1185">Reference proteome</keyword>
<dbReference type="OrthoDB" id="279610at2"/>
<dbReference type="AlphaFoldDB" id="A0A5S9IRH6"/>
<keyword evidence="5" id="KW-0472">Membrane</keyword>
<feature type="transmembrane region" description="Helical" evidence="5">
    <location>
        <begin position="558"/>
        <end position="576"/>
    </location>
</feature>
<feature type="transmembrane region" description="Helical" evidence="5">
    <location>
        <begin position="485"/>
        <end position="502"/>
    </location>
</feature>
<dbReference type="InterPro" id="IPR016024">
    <property type="entry name" value="ARM-type_fold"/>
</dbReference>
<reference evidence="7 8" key="1">
    <citation type="submission" date="2019-08" db="EMBL/GenBank/DDBJ databases">
        <title>Complete genome sequence of Candidatus Uab amorphum.</title>
        <authorList>
            <person name="Shiratori T."/>
            <person name="Suzuki S."/>
            <person name="Kakizawa Y."/>
            <person name="Ishida K."/>
        </authorList>
    </citation>
    <scope>NUCLEOTIDE SEQUENCE [LARGE SCALE GENOMIC DNA]</scope>
    <source>
        <strain evidence="7 8">SRT547</strain>
    </source>
</reference>
<accession>A0A5S9IRH6</accession>
<keyword evidence="4" id="KW-0067">ATP-binding</keyword>
<dbReference type="PANTHER" id="PTHR43289">
    <property type="entry name" value="MITOGEN-ACTIVATED PROTEIN KINASE KINASE KINASE 20-RELATED"/>
    <property type="match status" value="1"/>
</dbReference>
<feature type="domain" description="Protein kinase" evidence="6">
    <location>
        <begin position="88"/>
        <end position="357"/>
    </location>
</feature>
<evidence type="ECO:0000256" key="5">
    <source>
        <dbReference type="SAM" id="Phobius"/>
    </source>
</evidence>
<dbReference type="InterPro" id="IPR011989">
    <property type="entry name" value="ARM-like"/>
</dbReference>
<organism evidence="7 8">
    <name type="scientific">Uabimicrobium amorphum</name>
    <dbReference type="NCBI Taxonomy" id="2596890"/>
    <lineage>
        <taxon>Bacteria</taxon>
        <taxon>Pseudomonadati</taxon>
        <taxon>Planctomycetota</taxon>
        <taxon>Candidatus Uabimicrobiia</taxon>
        <taxon>Candidatus Uabimicrobiales</taxon>
        <taxon>Candidatus Uabimicrobiaceae</taxon>
        <taxon>Candidatus Uabimicrobium</taxon>
    </lineage>
</organism>
<gene>
    <name evidence="7" type="ORF">UABAM_04662</name>
</gene>
<dbReference type="CDD" id="cd14014">
    <property type="entry name" value="STKc_PknB_like"/>
    <property type="match status" value="1"/>
</dbReference>
<dbReference type="SUPFAM" id="SSF56112">
    <property type="entry name" value="Protein kinase-like (PK-like)"/>
    <property type="match status" value="1"/>
</dbReference>
<evidence type="ECO:0000313" key="7">
    <source>
        <dbReference type="EMBL" id="BBM86276.1"/>
    </source>
</evidence>
<dbReference type="KEGG" id="uam:UABAM_04662"/>
<dbReference type="Gene3D" id="1.25.10.10">
    <property type="entry name" value="Leucine-rich Repeat Variant"/>
    <property type="match status" value="1"/>
</dbReference>
<evidence type="ECO:0000259" key="6">
    <source>
        <dbReference type="PROSITE" id="PS50011"/>
    </source>
</evidence>
<dbReference type="Gene3D" id="1.10.510.10">
    <property type="entry name" value="Transferase(Phosphotransferase) domain 1"/>
    <property type="match status" value="1"/>
</dbReference>
<dbReference type="RefSeq" id="WP_151970342.1">
    <property type="nucleotide sequence ID" value="NZ_AP019860.1"/>
</dbReference>
<keyword evidence="3 7" id="KW-0418">Kinase</keyword>
<dbReference type="InterPro" id="IPR008271">
    <property type="entry name" value="Ser/Thr_kinase_AS"/>
</dbReference>
<keyword evidence="2" id="KW-0547">Nucleotide-binding</keyword>
<dbReference type="Pfam" id="PF13646">
    <property type="entry name" value="HEAT_2"/>
    <property type="match status" value="1"/>
</dbReference>
<dbReference type="PROSITE" id="PS00108">
    <property type="entry name" value="PROTEIN_KINASE_ST"/>
    <property type="match status" value="1"/>
</dbReference>
<keyword evidence="5" id="KW-1133">Transmembrane helix</keyword>
<sequence length="697" mass="80466">MDDAKFRSLWAKVVEQDNAQEHSIRNTYKEEVTFSHDITQLPQQQTFSENATVSMEDNIEKVTFSAIETAAPKNVSKTQPDLDTKHDYKNYQEINRGGMGIIYRAEQTKLKREIAIKKTLPQVEKSKFLAESLVTAYLDHPNIIPIHEIDQNDEGDILLAMKLVKGISWKDLLYPRTVEHQEKAKEYNAQKHLEVLVSVCNAMKYAHSKGIVHCDLKPENIMIGDFGEVLVMDWGIAVDVRENPDERRTFYKNDITTPMGTPCYMSPELAEGRGKDISFATDVYLLGAILYEILHRKPPHAGESLWQVLLAARNSELHCESTTPAELQQIFRKAMAREISNRYQDADLFCQDLQNYLQHQESIFLTETAVKELLSSQKQQNKEQVYESLMTAIVRFSRALEIWENNSRAFSGMVQARLAYAQIALNNNDFGIVSSQLEKIEQLDRQKHLRKFGYVTKDKLSQLQFLQKKLQFEQKKQKNLLRMHRWLNTAFFIFFALAFLAAQNVKVQILPVILFAGYALVTRGNNAAFFVIGYPVFALLSICNFMMLLFLTQFEVDMWKVLVLIGAIVFYCIWKLRNTNNKNGVRLQTYFDFSGIHRDADDQIDFKNTVEMLIINLADDDTDKRINTRNKLQEIGYPAIEFLLEAAKNHENWLVRLNCLKTIAQIAPGDVALRNSLRELYDLEQDEDVKKQLQSML</sequence>
<protein>
    <submittedName>
        <fullName evidence="7">Protein kinase</fullName>
    </submittedName>
</protein>
<dbReference type="InterPro" id="IPR011009">
    <property type="entry name" value="Kinase-like_dom_sf"/>
</dbReference>